<dbReference type="AlphaFoldDB" id="A0A6I6IYD3"/>
<dbReference type="PANTHER" id="PTHR13194">
    <property type="entry name" value="COMPLEX I INTERMEDIATE-ASSOCIATED PROTEIN 30"/>
    <property type="match status" value="1"/>
</dbReference>
<evidence type="ECO:0000259" key="2">
    <source>
        <dbReference type="Pfam" id="PF08547"/>
    </source>
</evidence>
<dbReference type="InterPro" id="IPR008979">
    <property type="entry name" value="Galactose-bd-like_sf"/>
</dbReference>
<dbReference type="EMBL" id="CP034348">
    <property type="protein sequence ID" value="QGY00407.1"/>
    <property type="molecule type" value="Genomic_DNA"/>
</dbReference>
<dbReference type="RefSeq" id="WP_157707837.1">
    <property type="nucleotide sequence ID" value="NZ_CP034348.1"/>
</dbReference>
<evidence type="ECO:0000313" key="3">
    <source>
        <dbReference type="EMBL" id="QGY00407.1"/>
    </source>
</evidence>
<name>A0A6I6IYD3_9RHOB</name>
<organism evidence="3 4">
    <name type="scientific">Roseovarius faecimaris</name>
    <dbReference type="NCBI Taxonomy" id="2494550"/>
    <lineage>
        <taxon>Bacteria</taxon>
        <taxon>Pseudomonadati</taxon>
        <taxon>Pseudomonadota</taxon>
        <taxon>Alphaproteobacteria</taxon>
        <taxon>Rhodobacterales</taxon>
        <taxon>Roseobacteraceae</taxon>
        <taxon>Roseovarius</taxon>
    </lineage>
</organism>
<dbReference type="Pfam" id="PF08547">
    <property type="entry name" value="CIA30"/>
    <property type="match status" value="1"/>
</dbReference>
<dbReference type="InterPro" id="IPR013857">
    <property type="entry name" value="NADH-UbQ_OxRdtase-assoc_prot30"/>
</dbReference>
<evidence type="ECO:0000256" key="1">
    <source>
        <dbReference type="ARBA" id="ARBA00007884"/>
    </source>
</evidence>
<accession>A0A6I6IYD3</accession>
<keyword evidence="4" id="KW-1185">Reference proteome</keyword>
<dbReference type="PANTHER" id="PTHR13194:SF19">
    <property type="entry name" value="NAD(P)-BINDING ROSSMANN-FOLD SUPERFAMILY PROTEIN"/>
    <property type="match status" value="1"/>
</dbReference>
<dbReference type="KEGG" id="rom:EI983_13105"/>
<evidence type="ECO:0000313" key="4">
    <source>
        <dbReference type="Proteomes" id="UP000428330"/>
    </source>
</evidence>
<gene>
    <name evidence="3" type="ORF">EI983_13105</name>
</gene>
<reference evidence="4" key="1">
    <citation type="submission" date="2018-12" db="EMBL/GenBank/DDBJ databases">
        <title>Complete genome sequence of Roseovarius sp. MME-070.</title>
        <authorList>
            <person name="Nam Y.-D."/>
            <person name="Kang J."/>
            <person name="Chung W.-H."/>
            <person name="Park Y.S."/>
        </authorList>
    </citation>
    <scope>NUCLEOTIDE SEQUENCE [LARGE SCALE GENOMIC DNA]</scope>
    <source>
        <strain evidence="4">MME-070</strain>
    </source>
</reference>
<proteinExistence type="inferred from homology"/>
<dbReference type="Proteomes" id="UP000428330">
    <property type="component" value="Chromosome"/>
</dbReference>
<feature type="domain" description="NADH:ubiquinone oxidoreductase intermediate-associated protein 30" evidence="2">
    <location>
        <begin position="8"/>
        <end position="144"/>
    </location>
</feature>
<sequence>MMDLPLTDAAGWSYLSDQVMGGVSDGRAQLAEEDGQPVLRLTGDVSTANRGGFVQVRLKLPAPLPADATGVILTARGNDQRYFIHLRTRGTALPWQYYQAPFDVTRDWQQIRLPFESFQPSGGLLRATPRPGSIQSIGLVAYGRDHKADVSVTAIGFY</sequence>
<dbReference type="SUPFAM" id="SSF49785">
    <property type="entry name" value="Galactose-binding domain-like"/>
    <property type="match status" value="1"/>
</dbReference>
<dbReference type="InterPro" id="IPR039131">
    <property type="entry name" value="NDUFAF1"/>
</dbReference>
<dbReference type="OrthoDB" id="442188at2"/>
<keyword evidence="3" id="KW-0830">Ubiquinone</keyword>
<comment type="similarity">
    <text evidence="1">Belongs to the CIA30 family.</text>
</comment>
<protein>
    <submittedName>
        <fullName evidence="3">NADH ubiquinone oxidoreductase</fullName>
    </submittedName>
</protein>